<evidence type="ECO:0000256" key="1">
    <source>
        <dbReference type="ARBA" id="ARBA00010613"/>
    </source>
</evidence>
<feature type="region of interest" description="Disordered" evidence="3">
    <location>
        <begin position="295"/>
        <end position="324"/>
    </location>
</feature>
<dbReference type="Gene3D" id="3.60.110.10">
    <property type="entry name" value="Carbon-nitrogen hydrolase"/>
    <property type="match status" value="1"/>
</dbReference>
<dbReference type="PANTHER" id="PTHR23088:SF27">
    <property type="entry name" value="DEAMINATED GLUTATHIONE AMIDASE"/>
    <property type="match status" value="1"/>
</dbReference>
<dbReference type="InterPro" id="IPR045254">
    <property type="entry name" value="Nit1/2_C-N_Hydrolase"/>
</dbReference>
<feature type="compositionally biased region" description="Polar residues" evidence="3">
    <location>
        <begin position="295"/>
        <end position="310"/>
    </location>
</feature>
<evidence type="ECO:0000259" key="4">
    <source>
        <dbReference type="PROSITE" id="PS50263"/>
    </source>
</evidence>
<comment type="similarity">
    <text evidence="1">Belongs to the carbon-nitrogen hydrolase superfamily. NIT1/NIT2 family.</text>
</comment>
<evidence type="ECO:0000256" key="2">
    <source>
        <dbReference type="ARBA" id="ARBA00022801"/>
    </source>
</evidence>
<comment type="caution">
    <text evidence="5">The sequence shown here is derived from an EMBL/GenBank/DDBJ whole genome shotgun (WGS) entry which is preliminary data.</text>
</comment>
<proteinExistence type="inferred from homology"/>
<dbReference type="CDD" id="cd07572">
    <property type="entry name" value="nit"/>
    <property type="match status" value="1"/>
</dbReference>
<dbReference type="SUPFAM" id="SSF56317">
    <property type="entry name" value="Carbon-nitrogen hydrolase"/>
    <property type="match status" value="1"/>
</dbReference>
<dbReference type="PANTHER" id="PTHR23088">
    <property type="entry name" value="NITRILASE-RELATED"/>
    <property type="match status" value="1"/>
</dbReference>
<reference evidence="5 6" key="1">
    <citation type="journal article" date="2013" name="Genome Biol.">
        <title>Comparative genomics of the core and accessory genomes of 48 Sinorhizobium strains comprising five genospecies.</title>
        <authorList>
            <person name="Sugawara M."/>
            <person name="Epstein B."/>
            <person name="Badgley B.D."/>
            <person name="Unno T."/>
            <person name="Xu L."/>
            <person name="Reese J."/>
            <person name="Gyaneshwar P."/>
            <person name="Denny R."/>
            <person name="Mudge J."/>
            <person name="Bharti A.K."/>
            <person name="Farmer A.D."/>
            <person name="May G.D."/>
            <person name="Woodward J.E."/>
            <person name="Medigue C."/>
            <person name="Vallenet D."/>
            <person name="Lajus A."/>
            <person name="Rouy Z."/>
            <person name="Martinez-Vaz B."/>
            <person name="Tiffin P."/>
            <person name="Young N.D."/>
            <person name="Sadowsky M.J."/>
        </authorList>
    </citation>
    <scope>NUCLEOTIDE SEQUENCE [LARGE SCALE GENOMIC DNA]</scope>
    <source>
        <strain evidence="5 6">USDA4894</strain>
    </source>
</reference>
<dbReference type="RefSeq" id="WP_153437855.1">
    <property type="nucleotide sequence ID" value="NZ_JACIGA010000008.1"/>
</dbReference>
<dbReference type="Proteomes" id="UP000439983">
    <property type="component" value="Unassembled WGS sequence"/>
</dbReference>
<dbReference type="GO" id="GO:0016811">
    <property type="term" value="F:hydrolase activity, acting on carbon-nitrogen (but not peptide) bonds, in linear amides"/>
    <property type="evidence" value="ECO:0007669"/>
    <property type="project" value="InterPro"/>
</dbReference>
<dbReference type="EMBL" id="WITC01000033">
    <property type="protein sequence ID" value="MQX14680.1"/>
    <property type="molecule type" value="Genomic_DNA"/>
</dbReference>
<dbReference type="PROSITE" id="PS01227">
    <property type="entry name" value="UPF0012"/>
    <property type="match status" value="1"/>
</dbReference>
<dbReference type="PROSITE" id="PS50263">
    <property type="entry name" value="CN_HYDROLASE"/>
    <property type="match status" value="1"/>
</dbReference>
<organism evidence="5 6">
    <name type="scientific">Sinorhizobium terangae</name>
    <dbReference type="NCBI Taxonomy" id="110322"/>
    <lineage>
        <taxon>Bacteria</taxon>
        <taxon>Pseudomonadati</taxon>
        <taxon>Pseudomonadota</taxon>
        <taxon>Alphaproteobacteria</taxon>
        <taxon>Hyphomicrobiales</taxon>
        <taxon>Rhizobiaceae</taxon>
        <taxon>Sinorhizobium/Ensifer group</taxon>
        <taxon>Sinorhizobium</taxon>
    </lineage>
</organism>
<dbReference type="InterPro" id="IPR001110">
    <property type="entry name" value="UPF0012_CS"/>
</dbReference>
<evidence type="ECO:0000313" key="6">
    <source>
        <dbReference type="Proteomes" id="UP000439983"/>
    </source>
</evidence>
<gene>
    <name evidence="5" type="ORF">GHK62_07890</name>
</gene>
<evidence type="ECO:0000256" key="3">
    <source>
        <dbReference type="SAM" id="MobiDB-lite"/>
    </source>
</evidence>
<feature type="domain" description="CN hydrolase" evidence="4">
    <location>
        <begin position="1"/>
        <end position="254"/>
    </location>
</feature>
<name>A0A6N7LBK6_SINTE</name>
<evidence type="ECO:0000313" key="5">
    <source>
        <dbReference type="EMBL" id="MQX14680.1"/>
    </source>
</evidence>
<dbReference type="InterPro" id="IPR003010">
    <property type="entry name" value="C-N_Hydrolase"/>
</dbReference>
<dbReference type="OrthoDB" id="9811121at2"/>
<dbReference type="AlphaFoldDB" id="A0A6N7LBK6"/>
<sequence>MKISLVQMNSQPDRERNLRTAESLMLQAIKRDTPDLMVLPEHFDWSGGTAAEKLTAADQMPGGEAYRMLQAFAAREKVWIHGGSLLERIEGSSKIYNTTVVFDPHGNEVGRYRKVHLFDIEAPDGKIYRESATVAPGESLFVYEAGGFRIGCAICYDLRFPRLFDALANAGVDVIILPAAFTLQTGKDHWEVLCRARAIEHQVYFVACGQWGGYTAADGDRRFTYGNSLVCDPWGQVIARAVDQVGIVSTHLDHARVAAVRKLIPSASHKVSFVDQARVYRDCSRGERCNSSCGSDEQTFGTPISSSGKSARTPEGGPAISILG</sequence>
<accession>A0A6N7LBK6</accession>
<dbReference type="InterPro" id="IPR036526">
    <property type="entry name" value="C-N_Hydrolase_sf"/>
</dbReference>
<keyword evidence="2 5" id="KW-0378">Hydrolase</keyword>
<keyword evidence="6" id="KW-1185">Reference proteome</keyword>
<dbReference type="Pfam" id="PF00795">
    <property type="entry name" value="CN_hydrolase"/>
    <property type="match status" value="1"/>
</dbReference>
<protein>
    <submittedName>
        <fullName evidence="5">Carbon-nitrogen hydrolase family protein</fullName>
    </submittedName>
</protein>